<gene>
    <name evidence="1" type="ORF">A3Q56_03708</name>
</gene>
<evidence type="ECO:0000313" key="1">
    <source>
        <dbReference type="EMBL" id="OAF68578.1"/>
    </source>
</evidence>
<proteinExistence type="predicted"/>
<keyword evidence="2" id="KW-1185">Reference proteome</keyword>
<accession>A0A177B2S2</accession>
<dbReference type="EMBL" id="LWCA01000422">
    <property type="protein sequence ID" value="OAF68578.1"/>
    <property type="molecule type" value="Genomic_DNA"/>
</dbReference>
<dbReference type="AlphaFoldDB" id="A0A177B2S2"/>
<sequence length="151" mass="17923">MEDIAILKVEENFNIAIQNLNNNMNLYNKIEDNEAIKNDFKNILNTTRTQENLLILSQSRQKSAKDLIGSIKNTMEKHNNFNGQLNQIKENEEKTVKYEKRIAGEYELYKMIFNAIINDDYVTIHHKTKELKINKDMSPHEFWNNVKELYE</sequence>
<evidence type="ECO:0000313" key="2">
    <source>
        <dbReference type="Proteomes" id="UP000078046"/>
    </source>
</evidence>
<dbReference type="Proteomes" id="UP000078046">
    <property type="component" value="Unassembled WGS sequence"/>
</dbReference>
<name>A0A177B2S2_9BILA</name>
<organism evidence="1 2">
    <name type="scientific">Intoshia linei</name>
    <dbReference type="NCBI Taxonomy" id="1819745"/>
    <lineage>
        <taxon>Eukaryota</taxon>
        <taxon>Metazoa</taxon>
        <taxon>Spiralia</taxon>
        <taxon>Lophotrochozoa</taxon>
        <taxon>Mesozoa</taxon>
        <taxon>Orthonectida</taxon>
        <taxon>Rhopaluridae</taxon>
        <taxon>Intoshia</taxon>
    </lineage>
</organism>
<comment type="caution">
    <text evidence="1">The sequence shown here is derived from an EMBL/GenBank/DDBJ whole genome shotgun (WGS) entry which is preliminary data.</text>
</comment>
<protein>
    <submittedName>
        <fullName evidence="1">Uncharacterized protein</fullName>
    </submittedName>
</protein>
<reference evidence="1 2" key="1">
    <citation type="submission" date="2016-04" db="EMBL/GenBank/DDBJ databases">
        <title>The genome of Intoshia linei affirms orthonectids as highly simplified spiralians.</title>
        <authorList>
            <person name="Mikhailov K.V."/>
            <person name="Slusarev G.S."/>
            <person name="Nikitin M.A."/>
            <person name="Logacheva M.D."/>
            <person name="Penin A."/>
            <person name="Aleoshin V."/>
            <person name="Panchin Y.V."/>
        </authorList>
    </citation>
    <scope>NUCLEOTIDE SEQUENCE [LARGE SCALE GENOMIC DNA]</scope>
    <source>
        <strain evidence="1">Intl2013</strain>
        <tissue evidence="1">Whole animal</tissue>
    </source>
</reference>